<evidence type="ECO:0000313" key="3">
    <source>
        <dbReference type="Proteomes" id="UP000027195"/>
    </source>
</evidence>
<organism evidence="2 3">
    <name type="scientific">Botryobasidium botryosum (strain FD-172 SS1)</name>
    <dbReference type="NCBI Taxonomy" id="930990"/>
    <lineage>
        <taxon>Eukaryota</taxon>
        <taxon>Fungi</taxon>
        <taxon>Dikarya</taxon>
        <taxon>Basidiomycota</taxon>
        <taxon>Agaricomycotina</taxon>
        <taxon>Agaricomycetes</taxon>
        <taxon>Cantharellales</taxon>
        <taxon>Botryobasidiaceae</taxon>
        <taxon>Botryobasidium</taxon>
    </lineage>
</organism>
<keyword evidence="3" id="KW-1185">Reference proteome</keyword>
<dbReference type="InParanoid" id="A0A067LVB0"/>
<sequence>MTIWLPSLLSTLVSLRSDPLTRSKLIVWRGESFVQPGCEEMGGARSSDNSAEASGLDVDTTYPWVLFYNVQGRHPRPRSFDPRLNGLVVLLQSLILRDILPHVGIPYLPLPYAALLHPARDDLANPARFPREKTENLTREAHCATYDMDEAFLRGLARVLQTRS</sequence>
<evidence type="ECO:0000313" key="2">
    <source>
        <dbReference type="EMBL" id="KDQ07079.1"/>
    </source>
</evidence>
<dbReference type="EMBL" id="KL198116">
    <property type="protein sequence ID" value="KDQ07079.1"/>
    <property type="molecule type" value="Genomic_DNA"/>
</dbReference>
<evidence type="ECO:0000256" key="1">
    <source>
        <dbReference type="SAM" id="SignalP"/>
    </source>
</evidence>
<dbReference type="HOGENOM" id="CLU_1618738_0_0_1"/>
<dbReference type="AlphaFoldDB" id="A0A067LVB0"/>
<feature type="signal peptide" evidence="1">
    <location>
        <begin position="1"/>
        <end position="17"/>
    </location>
</feature>
<proteinExistence type="predicted"/>
<gene>
    <name evidence="2" type="ORF">BOTBODRAFT_39129</name>
</gene>
<feature type="chain" id="PRO_5001640766" evidence="1">
    <location>
        <begin position="18"/>
        <end position="164"/>
    </location>
</feature>
<name>A0A067LVB0_BOTB1</name>
<dbReference type="Proteomes" id="UP000027195">
    <property type="component" value="Unassembled WGS sequence"/>
</dbReference>
<accession>A0A067LVB0</accession>
<protein>
    <submittedName>
        <fullName evidence="2">Uncharacterized protein</fullName>
    </submittedName>
</protein>
<reference evidence="3" key="1">
    <citation type="journal article" date="2014" name="Proc. Natl. Acad. Sci. U.S.A.">
        <title>Extensive sampling of basidiomycete genomes demonstrates inadequacy of the white-rot/brown-rot paradigm for wood decay fungi.</title>
        <authorList>
            <person name="Riley R."/>
            <person name="Salamov A.A."/>
            <person name="Brown D.W."/>
            <person name="Nagy L.G."/>
            <person name="Floudas D."/>
            <person name="Held B.W."/>
            <person name="Levasseur A."/>
            <person name="Lombard V."/>
            <person name="Morin E."/>
            <person name="Otillar R."/>
            <person name="Lindquist E.A."/>
            <person name="Sun H."/>
            <person name="LaButti K.M."/>
            <person name="Schmutz J."/>
            <person name="Jabbour D."/>
            <person name="Luo H."/>
            <person name="Baker S.E."/>
            <person name="Pisabarro A.G."/>
            <person name="Walton J.D."/>
            <person name="Blanchette R.A."/>
            <person name="Henrissat B."/>
            <person name="Martin F."/>
            <person name="Cullen D."/>
            <person name="Hibbett D.S."/>
            <person name="Grigoriev I.V."/>
        </authorList>
    </citation>
    <scope>NUCLEOTIDE SEQUENCE [LARGE SCALE GENOMIC DNA]</scope>
    <source>
        <strain evidence="3">FD-172 SS1</strain>
    </source>
</reference>
<keyword evidence="1" id="KW-0732">Signal</keyword>